<sequence>AEMSGNGAQVATPARAGSESAAAGANLLRAWDAAPTFPDDNGEEERFVSPPGPPRHSGKRHKGDMAAVRSDLASVRADLDNYRSVPDLTFKTVPANVSTVSDNVAASLANVNASMASLRESLSKGHQDLHKYAEQRLNVVEISQKAFIPGSTFDREIDAGIIIVRGKLLVTATAVADAIRGWMEDSNIAEDDWLVEGERTSKKYAIRITGTKALAARKVAQELVILRLHRPPDGAGGVYRSFSATSTAGERSDLFVGPDKNACTIKCETSCKAVRRALEEAFPTRRFFTDKRKGDISSNWRSLIKIIPAPTKDVPEVQWAAANLVAEGIQQSEKESTMQK</sequence>
<comment type="caution">
    <text evidence="2">The sequence shown here is derived from an EMBL/GenBank/DDBJ whole genome shotgun (WGS) entry which is preliminary data.</text>
</comment>
<accession>A0ABN9SEW1</accession>
<reference evidence="2" key="1">
    <citation type="submission" date="2023-10" db="EMBL/GenBank/DDBJ databases">
        <authorList>
            <person name="Chen Y."/>
            <person name="Shah S."/>
            <person name="Dougan E. K."/>
            <person name="Thang M."/>
            <person name="Chan C."/>
        </authorList>
    </citation>
    <scope>NUCLEOTIDE SEQUENCE [LARGE SCALE GENOMIC DNA]</scope>
</reference>
<protein>
    <submittedName>
        <fullName evidence="2">Uncharacterized protein</fullName>
    </submittedName>
</protein>
<dbReference type="EMBL" id="CAUYUJ010010957">
    <property type="protein sequence ID" value="CAK0830590.1"/>
    <property type="molecule type" value="Genomic_DNA"/>
</dbReference>
<proteinExistence type="predicted"/>
<evidence type="ECO:0000313" key="3">
    <source>
        <dbReference type="Proteomes" id="UP001189429"/>
    </source>
</evidence>
<gene>
    <name evidence="2" type="ORF">PCOR1329_LOCUS29198</name>
</gene>
<feature type="region of interest" description="Disordered" evidence="1">
    <location>
        <begin position="1"/>
        <end position="63"/>
    </location>
</feature>
<organism evidence="2 3">
    <name type="scientific">Prorocentrum cordatum</name>
    <dbReference type="NCBI Taxonomy" id="2364126"/>
    <lineage>
        <taxon>Eukaryota</taxon>
        <taxon>Sar</taxon>
        <taxon>Alveolata</taxon>
        <taxon>Dinophyceae</taxon>
        <taxon>Prorocentrales</taxon>
        <taxon>Prorocentraceae</taxon>
        <taxon>Prorocentrum</taxon>
    </lineage>
</organism>
<evidence type="ECO:0000313" key="2">
    <source>
        <dbReference type="EMBL" id="CAK0830590.1"/>
    </source>
</evidence>
<feature type="compositionally biased region" description="Low complexity" evidence="1">
    <location>
        <begin position="11"/>
        <end position="25"/>
    </location>
</feature>
<keyword evidence="3" id="KW-1185">Reference proteome</keyword>
<name>A0ABN9SEW1_9DINO</name>
<feature type="non-terminal residue" evidence="2">
    <location>
        <position position="340"/>
    </location>
</feature>
<feature type="non-terminal residue" evidence="2">
    <location>
        <position position="1"/>
    </location>
</feature>
<evidence type="ECO:0000256" key="1">
    <source>
        <dbReference type="SAM" id="MobiDB-lite"/>
    </source>
</evidence>
<dbReference type="Proteomes" id="UP001189429">
    <property type="component" value="Unassembled WGS sequence"/>
</dbReference>